<accession>A0A915I3R7</accession>
<evidence type="ECO:0000313" key="2">
    <source>
        <dbReference type="WBParaSite" id="nRc.2.0.1.t08475-RA"/>
    </source>
</evidence>
<reference evidence="2" key="1">
    <citation type="submission" date="2022-11" db="UniProtKB">
        <authorList>
            <consortium name="WormBaseParasite"/>
        </authorList>
    </citation>
    <scope>IDENTIFICATION</scope>
</reference>
<dbReference type="AlphaFoldDB" id="A0A915I3R7"/>
<dbReference type="Proteomes" id="UP000887565">
    <property type="component" value="Unplaced"/>
</dbReference>
<evidence type="ECO:0000313" key="1">
    <source>
        <dbReference type="Proteomes" id="UP000887565"/>
    </source>
</evidence>
<proteinExistence type="predicted"/>
<organism evidence="1 2">
    <name type="scientific">Romanomermis culicivorax</name>
    <name type="common">Nematode worm</name>
    <dbReference type="NCBI Taxonomy" id="13658"/>
    <lineage>
        <taxon>Eukaryota</taxon>
        <taxon>Metazoa</taxon>
        <taxon>Ecdysozoa</taxon>
        <taxon>Nematoda</taxon>
        <taxon>Enoplea</taxon>
        <taxon>Dorylaimia</taxon>
        <taxon>Mermithida</taxon>
        <taxon>Mermithoidea</taxon>
        <taxon>Mermithidae</taxon>
        <taxon>Romanomermis</taxon>
    </lineage>
</organism>
<protein>
    <submittedName>
        <fullName evidence="2">Uncharacterized protein</fullName>
    </submittedName>
</protein>
<keyword evidence="1" id="KW-1185">Reference proteome</keyword>
<dbReference type="WBParaSite" id="nRc.2.0.1.t08475-RA">
    <property type="protein sequence ID" value="nRc.2.0.1.t08475-RA"/>
    <property type="gene ID" value="nRc.2.0.1.g08475"/>
</dbReference>
<name>A0A915I3R7_ROMCU</name>
<sequence length="234" mass="26055">LEIRKYGAEIFKIGVSPHKIGRQDFCTACLRWLTQGLETIWALAWWRKFLDKIIQGTIHNPFDIVNLSLVEQSASRLNLSEYCQKIYDGENDTLRFKPIRVKKGTVVRIYVPAFQLYALIANIGGTFGTLLKNIAGSLKIIDSIVRVACSLSHISEFQAFQFGKIVIDQILIEGIVCKSIILYGGGMKKYKGSQGKEAGIKGVAHFWLWRGLPTVQEPQIGSETSSSSGKGCTL</sequence>